<dbReference type="RefSeq" id="WP_027273154.1">
    <property type="nucleotide sequence ID" value="NZ_BRLH01000001.1"/>
</dbReference>
<sequence>MFHIFLEFSDLEPGVKSVEDLNYVLRDADRQSAFVMSHEVAKFVKDAMTFGNPIKTFKNCRFAFNDGAEFVEFDGSGKPKKFADPIPAWFQTPNQFARGQWLINHELHDLITPEFITTFLEMFQDVKKRREHCNLLFDLQLNDPSSREKPAPSTNRSGNKNGITTKPKVADLQSFEIFAQFFNRLKTAVNADQFPTLQVLTNSENVAKVPNALKGSVRTWFKSITGELPPNNKRVEAGNAELFCAPIRQHIHQIESYGLETYYRALSQAIAQAGEQFIADFAFKFPK</sequence>
<dbReference type="AlphaFoldDB" id="A0AAV5MYX0"/>
<evidence type="ECO:0000256" key="1">
    <source>
        <dbReference type="SAM" id="MobiDB-lite"/>
    </source>
</evidence>
<organism evidence="2 3">
    <name type="scientific">Leminorella grimontii</name>
    <dbReference type="NCBI Taxonomy" id="82981"/>
    <lineage>
        <taxon>Bacteria</taxon>
        <taxon>Pseudomonadati</taxon>
        <taxon>Pseudomonadota</taxon>
        <taxon>Gammaproteobacteria</taxon>
        <taxon>Enterobacterales</taxon>
        <taxon>Budviciaceae</taxon>
        <taxon>Leminorella</taxon>
    </lineage>
</organism>
<protein>
    <submittedName>
        <fullName evidence="2">Uncharacterized protein</fullName>
    </submittedName>
</protein>
<name>A0AAV5MYX0_9GAMM</name>
<proteinExistence type="predicted"/>
<comment type="caution">
    <text evidence="2">The sequence shown here is derived from an EMBL/GenBank/DDBJ whole genome shotgun (WGS) entry which is preliminary data.</text>
</comment>
<accession>A0AAV5MYX0</accession>
<evidence type="ECO:0000313" key="3">
    <source>
        <dbReference type="Proteomes" id="UP001058124"/>
    </source>
</evidence>
<feature type="region of interest" description="Disordered" evidence="1">
    <location>
        <begin position="144"/>
        <end position="165"/>
    </location>
</feature>
<feature type="compositionally biased region" description="Polar residues" evidence="1">
    <location>
        <begin position="152"/>
        <end position="164"/>
    </location>
</feature>
<gene>
    <name evidence="2" type="ORF">SOASR030_07210</name>
</gene>
<reference evidence="2" key="1">
    <citation type="submission" date="2022-06" db="EMBL/GenBank/DDBJ databases">
        <title>Draft genome sequences of Leminorella grimontii str. JCM5902.</title>
        <authorList>
            <person name="Wakabayashi Y."/>
            <person name="Kojima K."/>
        </authorList>
    </citation>
    <scope>NUCLEOTIDE SEQUENCE</scope>
    <source>
        <strain evidence="2">JCM 5902</strain>
    </source>
</reference>
<dbReference type="EMBL" id="BRLH01000001">
    <property type="protein sequence ID" value="GKX54609.1"/>
    <property type="molecule type" value="Genomic_DNA"/>
</dbReference>
<dbReference type="Proteomes" id="UP001058124">
    <property type="component" value="Unassembled WGS sequence"/>
</dbReference>
<evidence type="ECO:0000313" key="2">
    <source>
        <dbReference type="EMBL" id="GKX54609.1"/>
    </source>
</evidence>
<keyword evidence="3" id="KW-1185">Reference proteome</keyword>